<feature type="transmembrane region" description="Helical" evidence="1">
    <location>
        <begin position="282"/>
        <end position="303"/>
    </location>
</feature>
<feature type="transmembrane region" description="Helical" evidence="1">
    <location>
        <begin position="93"/>
        <end position="113"/>
    </location>
</feature>
<sequence length="466" mass="51372">MTIKEHVRRNPGLPAKDLLNEDGPAGWVVAAACIWISFITGITLRPLAFYFVNFVARYESGREPVAWTVSLTSASVIFSGVLSKVLLRWFSPWSLMVLGSMFQVTGVFVAYFAPNVYALAASFGFLHGIGAGLVFVLSGTFIQKHFQENRSYVMKLNVTASCAAGIAFPRLLLFFRQEYGYPGLILLSGGVLLNVPVLCILLRKPANPKINNTMCTTTSPKVFTIHQPSSSSARSNLRSGEKSMFKIPMFYFTAISHLVFFYTINLHSSIVVDAILSKGVPVVQTITVAPVVTIFDWIGRVIIPLSTEKGYTSRTTLVMVDYLVVGVGLFVLPYANNYGTVLATCVSFGAFSGHAITVHNPLMAQYVGFNRVNVANVIVTCIAAATFFTKPFVIGYFRDHLGSYDGLYRIMGIVTISNAAAWLVVNCIMRHRKTRTWTTSNSQLKLCEEPVLINYQSIFLTSMMAE</sequence>
<feature type="transmembrane region" description="Helical" evidence="1">
    <location>
        <begin position="119"/>
        <end position="142"/>
    </location>
</feature>
<dbReference type="SUPFAM" id="SSF103473">
    <property type="entry name" value="MFS general substrate transporter"/>
    <property type="match status" value="1"/>
</dbReference>
<feature type="transmembrane region" description="Helical" evidence="1">
    <location>
        <begin position="25"/>
        <end position="44"/>
    </location>
</feature>
<keyword evidence="1" id="KW-0812">Transmembrane</keyword>
<feature type="transmembrane region" description="Helical" evidence="1">
    <location>
        <begin position="406"/>
        <end position="425"/>
    </location>
</feature>
<dbReference type="PANTHER" id="PTHR11360">
    <property type="entry name" value="MONOCARBOXYLATE TRANSPORTER"/>
    <property type="match status" value="1"/>
</dbReference>
<dbReference type="InterPro" id="IPR050327">
    <property type="entry name" value="Proton-linked_MCT"/>
</dbReference>
<feature type="transmembrane region" description="Helical" evidence="1">
    <location>
        <begin position="64"/>
        <end position="86"/>
    </location>
</feature>
<protein>
    <submittedName>
        <fullName evidence="2">Putative monocarboxylate transporter</fullName>
    </submittedName>
</protein>
<dbReference type="EMBL" id="GADI01007927">
    <property type="protein sequence ID" value="JAA65881.1"/>
    <property type="molecule type" value="mRNA"/>
</dbReference>
<keyword evidence="1" id="KW-0472">Membrane</keyword>
<reference evidence="2" key="1">
    <citation type="submission" date="2012-12" db="EMBL/GenBank/DDBJ databases">
        <title>Identification and characterization of a phenylalanine ammonia-lyase gene family in Isatis indigotica Fort.</title>
        <authorList>
            <person name="Liu Q."/>
            <person name="Chen J."/>
            <person name="Zhou X."/>
            <person name="Di P."/>
            <person name="Xiao Y."/>
            <person name="Xuan H."/>
            <person name="Zhang L."/>
            <person name="Chen W."/>
        </authorList>
    </citation>
    <scope>NUCLEOTIDE SEQUENCE</scope>
    <source>
        <tissue evidence="2">Salivary gland</tissue>
    </source>
</reference>
<evidence type="ECO:0000256" key="1">
    <source>
        <dbReference type="SAM" id="Phobius"/>
    </source>
</evidence>
<keyword evidence="1" id="KW-1133">Transmembrane helix</keyword>
<feature type="transmembrane region" description="Helical" evidence="1">
    <location>
        <begin position="315"/>
        <end position="335"/>
    </location>
</feature>
<organism evidence="2">
    <name type="scientific">Ixodes ricinus</name>
    <name type="common">Common tick</name>
    <name type="synonym">Acarus ricinus</name>
    <dbReference type="NCBI Taxonomy" id="34613"/>
    <lineage>
        <taxon>Eukaryota</taxon>
        <taxon>Metazoa</taxon>
        <taxon>Ecdysozoa</taxon>
        <taxon>Arthropoda</taxon>
        <taxon>Chelicerata</taxon>
        <taxon>Arachnida</taxon>
        <taxon>Acari</taxon>
        <taxon>Parasitiformes</taxon>
        <taxon>Ixodida</taxon>
        <taxon>Ixodoidea</taxon>
        <taxon>Ixodidae</taxon>
        <taxon>Ixodinae</taxon>
        <taxon>Ixodes</taxon>
    </lineage>
</organism>
<feature type="transmembrane region" description="Helical" evidence="1">
    <location>
        <begin position="244"/>
        <end position="262"/>
    </location>
</feature>
<name>A0A0K8R497_IXORI</name>
<dbReference type="PANTHER" id="PTHR11360:SF303">
    <property type="entry name" value="MAJOR FACILITATOR SUPERFAMILY (MFS) PROFILE DOMAIN-CONTAINING PROTEIN"/>
    <property type="match status" value="1"/>
</dbReference>
<proteinExistence type="evidence at transcript level"/>
<accession>A0A0K8R497</accession>
<feature type="transmembrane region" description="Helical" evidence="1">
    <location>
        <begin position="374"/>
        <end position="394"/>
    </location>
</feature>
<feature type="transmembrane region" description="Helical" evidence="1">
    <location>
        <begin position="341"/>
        <end position="362"/>
    </location>
</feature>
<feature type="transmembrane region" description="Helical" evidence="1">
    <location>
        <begin position="181"/>
        <end position="202"/>
    </location>
</feature>
<dbReference type="GO" id="GO:0008028">
    <property type="term" value="F:monocarboxylic acid transmembrane transporter activity"/>
    <property type="evidence" value="ECO:0007669"/>
    <property type="project" value="TreeGrafter"/>
</dbReference>
<dbReference type="InterPro" id="IPR036259">
    <property type="entry name" value="MFS_trans_sf"/>
</dbReference>
<dbReference type="PROSITE" id="PS51257">
    <property type="entry name" value="PROKAR_LIPOPROTEIN"/>
    <property type="match status" value="1"/>
</dbReference>
<evidence type="ECO:0000313" key="2">
    <source>
        <dbReference type="EMBL" id="JAA65881.1"/>
    </source>
</evidence>
<dbReference type="Gene3D" id="1.20.1250.20">
    <property type="entry name" value="MFS general substrate transporter like domains"/>
    <property type="match status" value="1"/>
</dbReference>
<feature type="transmembrane region" description="Helical" evidence="1">
    <location>
        <begin position="154"/>
        <end position="175"/>
    </location>
</feature>
<dbReference type="AlphaFoldDB" id="A0A0K8R497"/>